<dbReference type="AlphaFoldDB" id="A0A846H3A8"/>
<dbReference type="RefSeq" id="WP_039743700.1">
    <property type="nucleotide sequence ID" value="NZ_JTCM02000006.1"/>
</dbReference>
<dbReference type="InterPro" id="IPR008797">
    <property type="entry name" value="PSII_PsbQ"/>
</dbReference>
<evidence type="ECO:0000256" key="1">
    <source>
        <dbReference type="ARBA" id="ARBA00004370"/>
    </source>
</evidence>
<sequence>MARQRSILSLILVILATFLISCGGPTVATAPPTYTTAQLEKIQEYVPDILSVRDRSDELQKLIRRNDWIDVGNFIHGPMTSVKLNMSYIASNLLPKDQSQARQITRDLFNHLVKIDQAAADRNSQQALSNNKAAFADIDNFLQLLPQSNNPQES</sequence>
<protein>
    <submittedName>
        <fullName evidence="4">Photosystem II protein PsbQ</fullName>
    </submittedName>
</protein>
<dbReference type="InterPro" id="IPR023222">
    <property type="entry name" value="PsbQ-like_dom_sf"/>
</dbReference>
<organism evidence="4 5">
    <name type="scientific">Hassallia byssoidea VB512170</name>
    <dbReference type="NCBI Taxonomy" id="1304833"/>
    <lineage>
        <taxon>Bacteria</taxon>
        <taxon>Bacillati</taxon>
        <taxon>Cyanobacteriota</taxon>
        <taxon>Cyanophyceae</taxon>
        <taxon>Nostocales</taxon>
        <taxon>Tolypothrichaceae</taxon>
        <taxon>Hassallia</taxon>
    </lineage>
</organism>
<keyword evidence="3" id="KW-0472">Membrane</keyword>
<reference evidence="4 5" key="1">
    <citation type="journal article" date="2015" name="Genome Announc.">
        <title>Draft Genome Sequence of Cyanobacterium Hassallia byssoidea Strain VB512170, Isolated from Monuments in India.</title>
        <authorList>
            <person name="Singh D."/>
            <person name="Chandrababunaidu M.M."/>
            <person name="Panda A."/>
            <person name="Sen D."/>
            <person name="Bhattacharyya S."/>
            <person name="Adhikary S.P."/>
            <person name="Tripathy S."/>
        </authorList>
    </citation>
    <scope>NUCLEOTIDE SEQUENCE [LARGE SCALE GENOMIC DNA]</scope>
    <source>
        <strain evidence="4 5">VB512170</strain>
    </source>
</reference>
<evidence type="ECO:0000313" key="5">
    <source>
        <dbReference type="Proteomes" id="UP000031549"/>
    </source>
</evidence>
<dbReference type="NCBIfam" id="TIGR03042">
    <property type="entry name" value="PS_II_psbQ_bact"/>
    <property type="match status" value="1"/>
</dbReference>
<dbReference type="SUPFAM" id="SSF101112">
    <property type="entry name" value="Oxygen-evolving enhancer protein 3"/>
    <property type="match status" value="1"/>
</dbReference>
<dbReference type="PROSITE" id="PS51257">
    <property type="entry name" value="PROKAR_LIPOPROTEIN"/>
    <property type="match status" value="1"/>
</dbReference>
<comment type="subcellular location">
    <subcellularLocation>
        <location evidence="1">Membrane</location>
    </subcellularLocation>
</comment>
<comment type="caution">
    <text evidence="4">The sequence shown here is derived from an EMBL/GenBank/DDBJ whole genome shotgun (WGS) entry which is preliminary data.</text>
</comment>
<evidence type="ECO:0000256" key="3">
    <source>
        <dbReference type="ARBA" id="ARBA00023136"/>
    </source>
</evidence>
<keyword evidence="2" id="KW-0793">Thylakoid</keyword>
<dbReference type="InterPro" id="IPR017487">
    <property type="entry name" value="PSII_PsbQ_cyanobac"/>
</dbReference>
<name>A0A846H3A8_9CYAN</name>
<dbReference type="GO" id="GO:0019898">
    <property type="term" value="C:extrinsic component of membrane"/>
    <property type="evidence" value="ECO:0007669"/>
    <property type="project" value="InterPro"/>
</dbReference>
<dbReference type="Proteomes" id="UP000031549">
    <property type="component" value="Unassembled WGS sequence"/>
</dbReference>
<proteinExistence type="predicted"/>
<dbReference type="EMBL" id="JTCM02000006">
    <property type="protein sequence ID" value="NEU71896.1"/>
    <property type="molecule type" value="Genomic_DNA"/>
</dbReference>
<evidence type="ECO:0000256" key="2">
    <source>
        <dbReference type="ARBA" id="ARBA00023078"/>
    </source>
</evidence>
<dbReference type="Pfam" id="PF05757">
    <property type="entry name" value="PsbQ"/>
    <property type="match status" value="1"/>
</dbReference>
<gene>
    <name evidence="4" type="primary">psbQ</name>
    <name evidence="4" type="ORF">PI95_004730</name>
</gene>
<dbReference type="GO" id="GO:0005509">
    <property type="term" value="F:calcium ion binding"/>
    <property type="evidence" value="ECO:0007669"/>
    <property type="project" value="InterPro"/>
</dbReference>
<accession>A0A846H3A8</accession>
<dbReference type="GO" id="GO:0009654">
    <property type="term" value="C:photosystem II oxygen evolving complex"/>
    <property type="evidence" value="ECO:0007669"/>
    <property type="project" value="InterPro"/>
</dbReference>
<dbReference type="GO" id="GO:0015979">
    <property type="term" value="P:photosynthesis"/>
    <property type="evidence" value="ECO:0007669"/>
    <property type="project" value="InterPro"/>
</dbReference>
<dbReference type="Gene3D" id="1.20.120.290">
    <property type="entry name" value="Oxygen-evolving enhancer protein 3 (PsbQ), four-helix up-down bundle"/>
    <property type="match status" value="1"/>
</dbReference>
<evidence type="ECO:0000313" key="4">
    <source>
        <dbReference type="EMBL" id="NEU71896.1"/>
    </source>
</evidence>
<keyword evidence="5" id="KW-1185">Reference proteome</keyword>